<feature type="transmembrane region" description="Helical" evidence="1">
    <location>
        <begin position="80"/>
        <end position="98"/>
    </location>
</feature>
<organism evidence="2 3">
    <name type="scientific">Hibiscus sabdariffa</name>
    <name type="common">roselle</name>
    <dbReference type="NCBI Taxonomy" id="183260"/>
    <lineage>
        <taxon>Eukaryota</taxon>
        <taxon>Viridiplantae</taxon>
        <taxon>Streptophyta</taxon>
        <taxon>Embryophyta</taxon>
        <taxon>Tracheophyta</taxon>
        <taxon>Spermatophyta</taxon>
        <taxon>Magnoliopsida</taxon>
        <taxon>eudicotyledons</taxon>
        <taxon>Gunneridae</taxon>
        <taxon>Pentapetalae</taxon>
        <taxon>rosids</taxon>
        <taxon>malvids</taxon>
        <taxon>Malvales</taxon>
        <taxon>Malvaceae</taxon>
        <taxon>Malvoideae</taxon>
        <taxon>Hibiscus</taxon>
    </lineage>
</organism>
<evidence type="ECO:0000313" key="3">
    <source>
        <dbReference type="Proteomes" id="UP001396334"/>
    </source>
</evidence>
<keyword evidence="3" id="KW-1185">Reference proteome</keyword>
<proteinExistence type="predicted"/>
<gene>
    <name evidence="2" type="ORF">V6N11_067753</name>
</gene>
<comment type="caution">
    <text evidence="2">The sequence shown here is derived from an EMBL/GenBank/DDBJ whole genome shotgun (WGS) entry which is preliminary data.</text>
</comment>
<name>A0ABR2SS26_9ROSI</name>
<keyword evidence="1" id="KW-1133">Transmembrane helix</keyword>
<feature type="transmembrane region" description="Helical" evidence="1">
    <location>
        <begin position="35"/>
        <end position="53"/>
    </location>
</feature>
<keyword evidence="1" id="KW-0472">Membrane</keyword>
<keyword evidence="1" id="KW-0812">Transmembrane</keyword>
<sequence>MRRCSNMEEVKEKVYVLPTKMLRELSSSSSKPVDAVIFVGISLLLGIACRHLFRGTRVPYTVALLIIGIGLGSIGSPLPFFNTSLLILTVVLAYRQNILNHQHRRSRTFN</sequence>
<accession>A0ABR2SS26</accession>
<evidence type="ECO:0000256" key="1">
    <source>
        <dbReference type="SAM" id="Phobius"/>
    </source>
</evidence>
<protein>
    <submittedName>
        <fullName evidence="2">Uncharacterized protein</fullName>
    </submittedName>
</protein>
<dbReference type="EMBL" id="JBBPBN010000012">
    <property type="protein sequence ID" value="KAK9027932.1"/>
    <property type="molecule type" value="Genomic_DNA"/>
</dbReference>
<dbReference type="Proteomes" id="UP001396334">
    <property type="component" value="Unassembled WGS sequence"/>
</dbReference>
<reference evidence="2 3" key="1">
    <citation type="journal article" date="2024" name="G3 (Bethesda)">
        <title>Genome assembly of Hibiscus sabdariffa L. provides insights into metabolisms of medicinal natural products.</title>
        <authorList>
            <person name="Kim T."/>
        </authorList>
    </citation>
    <scope>NUCLEOTIDE SEQUENCE [LARGE SCALE GENOMIC DNA]</scope>
    <source>
        <strain evidence="2">TK-2024</strain>
        <tissue evidence="2">Old leaves</tissue>
    </source>
</reference>
<evidence type="ECO:0000313" key="2">
    <source>
        <dbReference type="EMBL" id="KAK9027932.1"/>
    </source>
</evidence>